<accession>A0A381FQG7</accession>
<dbReference type="Proteomes" id="UP000269076">
    <property type="component" value="Chromosome"/>
</dbReference>
<organism evidence="2 3">
    <name type="scientific">Chryseobacterium indoltheticum</name>
    <dbReference type="NCBI Taxonomy" id="254"/>
    <lineage>
        <taxon>Bacteria</taxon>
        <taxon>Pseudomonadati</taxon>
        <taxon>Bacteroidota</taxon>
        <taxon>Flavobacteriia</taxon>
        <taxon>Flavobacteriales</taxon>
        <taxon>Weeksellaceae</taxon>
        <taxon>Chryseobacterium group</taxon>
        <taxon>Chryseobacterium</taxon>
    </lineage>
</organism>
<dbReference type="Proteomes" id="UP000254282">
    <property type="component" value="Unassembled WGS sequence"/>
</dbReference>
<name>A0A381FQG7_9FLAO</name>
<sequence>MISIVTAYYKRKKLLIRTLDELKKYEGKVDFKFIAVDDAIEGERLEDLQDLSTERVSTDIEVPPFTYTFSFVDYTKPIAYCGTIIQ</sequence>
<proteinExistence type="predicted"/>
<protein>
    <recommendedName>
        <fullName evidence="5">Glycosyltransferase</fullName>
    </recommendedName>
</protein>
<reference evidence="2 3" key="1">
    <citation type="submission" date="2018-06" db="EMBL/GenBank/DDBJ databases">
        <authorList>
            <consortium name="Pathogen Informatics"/>
            <person name="Doyle S."/>
        </authorList>
    </citation>
    <scope>NUCLEOTIDE SEQUENCE [LARGE SCALE GENOMIC DNA]</scope>
    <source>
        <strain evidence="2 3">NCTC13532</strain>
    </source>
</reference>
<dbReference type="AlphaFoldDB" id="A0A381FQG7"/>
<dbReference type="EMBL" id="UFVR01000004">
    <property type="protein sequence ID" value="SUX48422.1"/>
    <property type="molecule type" value="Genomic_DNA"/>
</dbReference>
<evidence type="ECO:0000313" key="4">
    <source>
        <dbReference type="Proteomes" id="UP000269076"/>
    </source>
</evidence>
<evidence type="ECO:0000313" key="1">
    <source>
        <dbReference type="EMBL" id="AZA62764.1"/>
    </source>
</evidence>
<evidence type="ECO:0000313" key="2">
    <source>
        <dbReference type="EMBL" id="SUX48422.1"/>
    </source>
</evidence>
<gene>
    <name evidence="1" type="ORF">EG340_17825</name>
    <name evidence="2" type="ORF">NCTC13532_04039</name>
</gene>
<dbReference type="RefSeq" id="WP_115621542.1">
    <property type="nucleotide sequence ID" value="NZ_CP033928.1"/>
</dbReference>
<evidence type="ECO:0000313" key="3">
    <source>
        <dbReference type="Proteomes" id="UP000254282"/>
    </source>
</evidence>
<reference evidence="1 4" key="2">
    <citation type="submission" date="2018-11" db="EMBL/GenBank/DDBJ databases">
        <title>Proposal to divide the Flavobacteriaceae and reorganize its genera based on Amino Acid Identity values calculated from whole genome sequences.</title>
        <authorList>
            <person name="Nicholson A.C."/>
            <person name="Gulvik C.A."/>
            <person name="Whitney A.M."/>
            <person name="Humrighouse B.W."/>
            <person name="Bell M."/>
            <person name="Holmes B."/>
            <person name="Steigerwalt A."/>
            <person name="Villarma A."/>
            <person name="Sheth M."/>
            <person name="Batra D."/>
            <person name="Pryor J."/>
            <person name="Bernardet J.-F."/>
            <person name="Hugo C."/>
            <person name="Kampfer P."/>
            <person name="Newman J."/>
            <person name="Mcquiston J.R."/>
        </authorList>
    </citation>
    <scope>NUCLEOTIDE SEQUENCE [LARGE SCALE GENOMIC DNA]</scope>
    <source>
        <strain evidence="1 4">G0211</strain>
    </source>
</reference>
<evidence type="ECO:0008006" key="5">
    <source>
        <dbReference type="Google" id="ProtNLM"/>
    </source>
</evidence>
<dbReference type="EMBL" id="CP033928">
    <property type="protein sequence ID" value="AZA62764.1"/>
    <property type="molecule type" value="Genomic_DNA"/>
</dbReference>